<dbReference type="Gene3D" id="3.40.630.30">
    <property type="match status" value="1"/>
</dbReference>
<gene>
    <name evidence="2" type="ORF">Cob_v007729</name>
</gene>
<protein>
    <recommendedName>
        <fullName evidence="1">N-acetyltransferase domain-containing protein</fullName>
    </recommendedName>
</protein>
<dbReference type="SUPFAM" id="SSF55729">
    <property type="entry name" value="Acyl-CoA N-acyltransferases (Nat)"/>
    <property type="match status" value="1"/>
</dbReference>
<keyword evidence="3" id="KW-1185">Reference proteome</keyword>
<comment type="caution">
    <text evidence="2">The sequence shown here is derived from an EMBL/GenBank/DDBJ whole genome shotgun (WGS) entry which is preliminary data.</text>
</comment>
<name>A0A484FRQ2_COLOR</name>
<dbReference type="EMBL" id="AMCV02000020">
    <property type="protein sequence ID" value="TDZ19667.1"/>
    <property type="molecule type" value="Genomic_DNA"/>
</dbReference>
<dbReference type="AlphaFoldDB" id="A0A484FRQ2"/>
<accession>A0A484FRQ2</accession>
<reference evidence="3" key="1">
    <citation type="journal article" date="2013" name="New Phytol.">
        <title>Comparative genomic and transcriptomic analyses reveal the hemibiotrophic stage shift of Colletotrichum fungi.</title>
        <authorList>
            <person name="Gan P."/>
            <person name="Ikeda K."/>
            <person name="Irieda H."/>
            <person name="Narusaka M."/>
            <person name="O'Connell R.J."/>
            <person name="Narusaka Y."/>
            <person name="Takano Y."/>
            <person name="Kubo Y."/>
            <person name="Shirasu K."/>
        </authorList>
    </citation>
    <scope>NUCLEOTIDE SEQUENCE [LARGE SCALE GENOMIC DNA]</scope>
    <source>
        <strain evidence="3">104-T / ATCC 96160 / CBS 514.97 / LARS 414 / MAFF 240422</strain>
    </source>
</reference>
<feature type="domain" description="N-acetyltransferase" evidence="1">
    <location>
        <begin position="265"/>
        <end position="364"/>
    </location>
</feature>
<dbReference type="Pfam" id="PF00583">
    <property type="entry name" value="Acetyltransf_1"/>
    <property type="match status" value="1"/>
</dbReference>
<evidence type="ECO:0000259" key="1">
    <source>
        <dbReference type="Pfam" id="PF00583"/>
    </source>
</evidence>
<evidence type="ECO:0000313" key="3">
    <source>
        <dbReference type="Proteomes" id="UP000014480"/>
    </source>
</evidence>
<dbReference type="CDD" id="cd04301">
    <property type="entry name" value="NAT_SF"/>
    <property type="match status" value="1"/>
</dbReference>
<dbReference type="Proteomes" id="UP000014480">
    <property type="component" value="Unassembled WGS sequence"/>
</dbReference>
<organism evidence="2 3">
    <name type="scientific">Colletotrichum orbiculare (strain 104-T / ATCC 96160 / CBS 514.97 / LARS 414 / MAFF 240422)</name>
    <name type="common">Cucumber anthracnose fungus</name>
    <name type="synonym">Colletotrichum lagenarium</name>
    <dbReference type="NCBI Taxonomy" id="1213857"/>
    <lineage>
        <taxon>Eukaryota</taxon>
        <taxon>Fungi</taxon>
        <taxon>Dikarya</taxon>
        <taxon>Ascomycota</taxon>
        <taxon>Pezizomycotina</taxon>
        <taxon>Sordariomycetes</taxon>
        <taxon>Hypocreomycetidae</taxon>
        <taxon>Glomerellales</taxon>
        <taxon>Glomerellaceae</taxon>
        <taxon>Colletotrichum</taxon>
        <taxon>Colletotrichum orbiculare species complex</taxon>
    </lineage>
</organism>
<evidence type="ECO:0000313" key="2">
    <source>
        <dbReference type="EMBL" id="TDZ19667.1"/>
    </source>
</evidence>
<proteinExistence type="predicted"/>
<dbReference type="InterPro" id="IPR016181">
    <property type="entry name" value="Acyl_CoA_acyltransferase"/>
</dbReference>
<dbReference type="InterPro" id="IPR000182">
    <property type="entry name" value="GNAT_dom"/>
</dbReference>
<dbReference type="GO" id="GO:0016747">
    <property type="term" value="F:acyltransferase activity, transferring groups other than amino-acyl groups"/>
    <property type="evidence" value="ECO:0007669"/>
    <property type="project" value="InterPro"/>
</dbReference>
<reference evidence="3" key="2">
    <citation type="journal article" date="2019" name="Mol. Plant Microbe Interact.">
        <title>Genome sequence resources for four phytopathogenic fungi from the Colletotrichum orbiculare species complex.</title>
        <authorList>
            <person name="Gan P."/>
            <person name="Tsushima A."/>
            <person name="Narusaka M."/>
            <person name="Narusaka Y."/>
            <person name="Takano Y."/>
            <person name="Kubo Y."/>
            <person name="Shirasu K."/>
        </authorList>
    </citation>
    <scope>GENOME REANNOTATION</scope>
    <source>
        <strain evidence="3">104-T / ATCC 96160 / CBS 514.97 / LARS 414 / MAFF 240422</strain>
    </source>
</reference>
<dbReference type="OrthoDB" id="47059at2759"/>
<sequence length="579" mass="64589">MVRKRTYCRSAMRRLHLDPSTFPPLHFPWLRTNNSYSPRMPSLGLATNAKCVGSAHPSDRVELKSVAPEALHYATKLLRDRQECIPLRRVLSETDVIVLLTPVVVPYDRNSDKDKDPFEPLGRAMASRHPLVRHVPYTKRGGINTIHFEFIKRAKAIVFVISGLPVDGDVSQIELADTARLMGDKRPQIIVACCNLKANDLPIDDFATVVQVTSYSPLDLETAASIIFGDQKPPVVNAVPVHDLVIAPRSWPVEVCGFDMAPVHALWTECLPPKYHLPLFALVLLLRRDGYAVNYIVRDPATKQVVGFCATFTTYPDSGGESLLGSLALLIVKSAYRGRGIGLSLHNHALKQLQRTRGVNRLQLGSAFPRLLYGVPSDYFFATEWFARRGWDMNGGQPGRGLEVADWLLDFDNLPATNLSSAGLKFRRCDMMEFQMVLQIVDRDAARKNNMGWYDQYAKLDGTPHFEDIILGLEGETIVAAALTYIPNSGSPVDEDLPWAKSIGADVGGVTCICITDDHPEMVNSRDSVMMRLLDACVKLLADRGMRKLYIDGIKGGAAGFQSLGFREWARYREVWRKI</sequence>